<feature type="region of interest" description="Disordered" evidence="4">
    <location>
        <begin position="30"/>
        <end position="95"/>
    </location>
</feature>
<dbReference type="PROSITE" id="PS00678">
    <property type="entry name" value="WD_REPEATS_1"/>
    <property type="match status" value="3"/>
</dbReference>
<dbReference type="Gene3D" id="2.130.10.10">
    <property type="entry name" value="YVTN repeat-like/Quinoprotein amine dehydrogenase"/>
    <property type="match status" value="4"/>
</dbReference>
<keyword evidence="7" id="KW-1185">Reference proteome</keyword>
<keyword evidence="1 3" id="KW-0853">WD repeat</keyword>
<name>A0ABR6BNH0_9PSEU</name>
<dbReference type="Pfam" id="PF00400">
    <property type="entry name" value="WD40"/>
    <property type="match status" value="8"/>
</dbReference>
<evidence type="ECO:0000256" key="3">
    <source>
        <dbReference type="PROSITE-ProRule" id="PRU00221"/>
    </source>
</evidence>
<dbReference type="Proteomes" id="UP000517916">
    <property type="component" value="Unassembled WGS sequence"/>
</dbReference>
<organism evidence="6 7">
    <name type="scientific">Kutzneria viridogrisea</name>
    <dbReference type="NCBI Taxonomy" id="47990"/>
    <lineage>
        <taxon>Bacteria</taxon>
        <taxon>Bacillati</taxon>
        <taxon>Actinomycetota</taxon>
        <taxon>Actinomycetes</taxon>
        <taxon>Pseudonocardiales</taxon>
        <taxon>Pseudonocardiaceae</taxon>
        <taxon>Kutzneria</taxon>
    </lineage>
</organism>
<proteinExistence type="predicted"/>
<dbReference type="PANTHER" id="PTHR22847">
    <property type="entry name" value="WD40 REPEAT PROTEIN"/>
    <property type="match status" value="1"/>
</dbReference>
<dbReference type="InterPro" id="IPR047738">
    <property type="entry name" value="SAV_2336-like_N"/>
</dbReference>
<feature type="repeat" description="WD" evidence="3">
    <location>
        <begin position="958"/>
        <end position="992"/>
    </location>
</feature>
<feature type="repeat" description="WD" evidence="3">
    <location>
        <begin position="914"/>
        <end position="957"/>
    </location>
</feature>
<evidence type="ECO:0000256" key="4">
    <source>
        <dbReference type="SAM" id="MobiDB-lite"/>
    </source>
</evidence>
<dbReference type="SMART" id="SM00320">
    <property type="entry name" value="WD40"/>
    <property type="match status" value="13"/>
</dbReference>
<dbReference type="SUPFAM" id="SSF50978">
    <property type="entry name" value="WD40 repeat-like"/>
    <property type="match status" value="2"/>
</dbReference>
<evidence type="ECO:0000259" key="5">
    <source>
        <dbReference type="Pfam" id="PF13676"/>
    </source>
</evidence>
<reference evidence="6 7" key="1">
    <citation type="submission" date="2020-08" db="EMBL/GenBank/DDBJ databases">
        <title>Genomic Encyclopedia of Archaeal and Bacterial Type Strains, Phase II (KMG-II): from individual species to whole genera.</title>
        <authorList>
            <person name="Goeker M."/>
        </authorList>
    </citation>
    <scope>NUCLEOTIDE SEQUENCE [LARGE SCALE GENOMIC DNA]</scope>
    <source>
        <strain evidence="6 7">DSM 43850</strain>
    </source>
</reference>
<dbReference type="InterPro" id="IPR019775">
    <property type="entry name" value="WD40_repeat_CS"/>
</dbReference>
<feature type="repeat" description="WD" evidence="3">
    <location>
        <begin position="1092"/>
        <end position="1135"/>
    </location>
</feature>
<dbReference type="CDD" id="cd00200">
    <property type="entry name" value="WD40"/>
    <property type="match status" value="2"/>
</dbReference>
<evidence type="ECO:0000256" key="1">
    <source>
        <dbReference type="ARBA" id="ARBA00022574"/>
    </source>
</evidence>
<dbReference type="RefSeq" id="WP_182838899.1">
    <property type="nucleotide sequence ID" value="NZ_BAAABQ010000073.1"/>
</dbReference>
<dbReference type="InterPro" id="IPR020472">
    <property type="entry name" value="WD40_PAC1"/>
</dbReference>
<accession>A0ABR6BNH0</accession>
<sequence length="1348" mass="142736">MLGELVAALAAARVQLSGEELADALWLAGHLDRSEPAGPGEPPARQQEPRPEQPAESEAEPGTGASRREPTGSGAGRPAPGASQVPGSSAAVHLPGREAGDRVSGLRLLSPAAPAVPEKLGLSRALRPLKRRVPDARSLVVDEDATAARIADTGVWLPERTPEMTRWLDVALVVDAGASMRIWRRAAGELRVLLERMGAFRDVRVWEMDTGAAQPVLRKASAPSGAPARSPRELLDPSGRRLVLLFSDCVAAGWRSGAMSELLTTWSAHGPVAIVQPLPQRLWHRTGIVPVPVRLQAVQSGLAYPKLRYQARNQGFGAEELSGTPVPVMELDARWISQWAGLVSGDNRGWVNGVVMLAGDRQAEEPLRQPDVAPSSPLERVQAFRSSASPVAFSLAAYLSAAPLSLPVMRLVQQTMLPDSRPAHLAEVFLGQLLQRIGPEQTGEHPDEVEYDFHPGVRETLLGTLRRTEALRVFGMVSEYVAARMGQPLDFAAMLADPFGHGGPLIGAGSRPFASVVHSVLEALGPPYAQAARRWSELLPTEDGAEHSPSVELTPLDAVEGEEPLEEAPATVPVPTEVCLSYHPRDLPWAEWLRWELDRLGYAVVIRPLAEVSSPDGLRRLAAEALEHGRFVVSVISAGTVALPYAGEAWLQALLDSPGSGLRVLACTVHAGLLLQEMVERIDGATFEDRDARTALSSIVDCLRRAGARPARQGPPELLRLPPPPYPGDDTHLAGPGAQGPVWVLAEVRSAERALLARGGADGAVRLIDVPTGQTVRTLAGHTGPVRVLATIAARPGEEHTLIASGGVDGIVRTWELATGVLLKETRFLEGEVWALVAVRSGDRTYLAGTGAGSTIQLWDPESGQRLRTLTRRGGRVWALAAVPFGERELLASGSADGTIRLWDTDTSVVLRTIQAHRSTVWALATITVAGQTLLASGGADGMIHLWNPRSGALVNSFVGHVSTIRTLAVVPTPEGELLASGSADSTVRLWNPHTGNDGVQHRFGHHTGEVWAMAPVEVGGRVHLASGGVDGTIRLADPVTFQTDELQSVRSSAVWALASVQLPDRTLLASGALDGAVHLHELSSYAEERTLTGHRSTIRALAAVPGPGPVLLATGSADGTVRVWDADTGEHLSTRAEHTGEVWTVAPLLIAGERHLSSGSADGTIRVWPVDRSGPTTVLRGPNAEIASLVAFEGLAGALLVSADSDGRVLMWDPVSGEVHRRLGSELAGVVALTVVQERLAAGCQDGTIALCDPDGSVRLLDGGTGYVGAMAPVRVGGRLLLASGGFGGVVQFWDVREGRLAGSFHAHAGTVRALTGVLVDGQPMVASASDDGDFLLWDPVSRMTVR</sequence>
<keyword evidence="2" id="KW-0677">Repeat</keyword>
<dbReference type="PROSITE" id="PS50082">
    <property type="entry name" value="WD_REPEATS_2"/>
    <property type="match status" value="6"/>
</dbReference>
<dbReference type="PROSITE" id="PS50294">
    <property type="entry name" value="WD_REPEATS_REGION"/>
    <property type="match status" value="2"/>
</dbReference>
<dbReference type="EMBL" id="JACJID010000004">
    <property type="protein sequence ID" value="MBA8928448.1"/>
    <property type="molecule type" value="Genomic_DNA"/>
</dbReference>
<feature type="repeat" description="WD" evidence="3">
    <location>
        <begin position="890"/>
        <end position="913"/>
    </location>
</feature>
<dbReference type="InterPro" id="IPR015943">
    <property type="entry name" value="WD40/YVTN_repeat-like_dom_sf"/>
</dbReference>
<dbReference type="PANTHER" id="PTHR22847:SF637">
    <property type="entry name" value="WD REPEAT DOMAIN 5B"/>
    <property type="match status" value="1"/>
</dbReference>
<dbReference type="InterPro" id="IPR036322">
    <property type="entry name" value="WD40_repeat_dom_sf"/>
</dbReference>
<dbReference type="InterPro" id="IPR000157">
    <property type="entry name" value="TIR_dom"/>
</dbReference>
<feature type="repeat" description="WD" evidence="3">
    <location>
        <begin position="1157"/>
        <end position="1179"/>
    </location>
</feature>
<evidence type="ECO:0000256" key="2">
    <source>
        <dbReference type="ARBA" id="ARBA00022737"/>
    </source>
</evidence>
<evidence type="ECO:0000313" key="6">
    <source>
        <dbReference type="EMBL" id="MBA8928448.1"/>
    </source>
</evidence>
<dbReference type="InterPro" id="IPR001680">
    <property type="entry name" value="WD40_rpt"/>
</dbReference>
<comment type="caution">
    <text evidence="6">The sequence shown here is derived from an EMBL/GenBank/DDBJ whole genome shotgun (WGS) entry which is preliminary data.</text>
</comment>
<dbReference type="PRINTS" id="PR00320">
    <property type="entry name" value="GPROTEINBRPT"/>
</dbReference>
<protein>
    <submittedName>
        <fullName evidence="6">WD40 repeat protein</fullName>
    </submittedName>
</protein>
<feature type="repeat" description="WD" evidence="3">
    <location>
        <begin position="779"/>
        <end position="825"/>
    </location>
</feature>
<dbReference type="NCBIfam" id="NF041121">
    <property type="entry name" value="SAV_2336_NTERM"/>
    <property type="match status" value="1"/>
</dbReference>
<gene>
    <name evidence="6" type="ORF">BC739_005665</name>
</gene>
<feature type="domain" description="TIR" evidence="5">
    <location>
        <begin position="578"/>
        <end position="671"/>
    </location>
</feature>
<evidence type="ECO:0000313" key="7">
    <source>
        <dbReference type="Proteomes" id="UP000517916"/>
    </source>
</evidence>
<dbReference type="Pfam" id="PF13676">
    <property type="entry name" value="TIR_2"/>
    <property type="match status" value="1"/>
</dbReference>